<organism evidence="1 2">
    <name type="scientific">Candidatus Yanofskybacteria bacterium RIFCSPLOWO2_02_FULL_43_10b</name>
    <dbReference type="NCBI Taxonomy" id="1802704"/>
    <lineage>
        <taxon>Bacteria</taxon>
        <taxon>Candidatus Yanofskyibacteriota</taxon>
    </lineage>
</organism>
<reference evidence="1 2" key="1">
    <citation type="journal article" date="2016" name="Nat. Commun.">
        <title>Thousands of microbial genomes shed light on interconnected biogeochemical processes in an aquifer system.</title>
        <authorList>
            <person name="Anantharaman K."/>
            <person name="Brown C.T."/>
            <person name="Hug L.A."/>
            <person name="Sharon I."/>
            <person name="Castelle C.J."/>
            <person name="Probst A.J."/>
            <person name="Thomas B.C."/>
            <person name="Singh A."/>
            <person name="Wilkins M.J."/>
            <person name="Karaoz U."/>
            <person name="Brodie E.L."/>
            <person name="Williams K.H."/>
            <person name="Hubbard S.S."/>
            <person name="Banfield J.F."/>
        </authorList>
    </citation>
    <scope>NUCLEOTIDE SEQUENCE [LARGE SCALE GENOMIC DNA]</scope>
</reference>
<dbReference type="AlphaFoldDB" id="A0A1F8GYE2"/>
<dbReference type="EMBL" id="MGKS01000051">
    <property type="protein sequence ID" value="OGN30394.1"/>
    <property type="molecule type" value="Genomic_DNA"/>
</dbReference>
<comment type="caution">
    <text evidence="1">The sequence shown here is derived from an EMBL/GenBank/DDBJ whole genome shotgun (WGS) entry which is preliminary data.</text>
</comment>
<gene>
    <name evidence="1" type="ORF">A3I92_02045</name>
</gene>
<dbReference type="Proteomes" id="UP000177676">
    <property type="component" value="Unassembled WGS sequence"/>
</dbReference>
<accession>A0A1F8GYE2</accession>
<sequence>MALKRLRMICAGGDKTLAEWDTEKVSPQRLAEIEKEFNEKLAQGWFAVDITVSDPQKGADGKLIRQFDPVAETLLIPRVQGG</sequence>
<protein>
    <submittedName>
        <fullName evidence="1">Uncharacterized protein</fullName>
    </submittedName>
</protein>
<name>A0A1F8GYE2_9BACT</name>
<evidence type="ECO:0000313" key="1">
    <source>
        <dbReference type="EMBL" id="OGN30394.1"/>
    </source>
</evidence>
<evidence type="ECO:0000313" key="2">
    <source>
        <dbReference type="Proteomes" id="UP000177676"/>
    </source>
</evidence>
<proteinExistence type="predicted"/>